<keyword evidence="5" id="KW-0552">Olfaction</keyword>
<feature type="transmembrane region" description="Helical" evidence="10">
    <location>
        <begin position="190"/>
        <end position="215"/>
    </location>
</feature>
<dbReference type="Pfam" id="PF02949">
    <property type="entry name" value="7tm_6"/>
    <property type="match status" value="3"/>
</dbReference>
<dbReference type="GO" id="GO:0004984">
    <property type="term" value="F:olfactory receptor activity"/>
    <property type="evidence" value="ECO:0007669"/>
    <property type="project" value="InterPro"/>
</dbReference>
<evidence type="ECO:0000256" key="8">
    <source>
        <dbReference type="ARBA" id="ARBA00023170"/>
    </source>
</evidence>
<feature type="non-terminal residue" evidence="11">
    <location>
        <position position="1"/>
    </location>
</feature>
<feature type="transmembrane region" description="Helical" evidence="10">
    <location>
        <begin position="618"/>
        <end position="640"/>
    </location>
</feature>
<evidence type="ECO:0000313" key="11">
    <source>
        <dbReference type="EMBL" id="KYN06182.1"/>
    </source>
</evidence>
<feature type="transmembrane region" description="Helical" evidence="10">
    <location>
        <begin position="704"/>
        <end position="727"/>
    </location>
</feature>
<comment type="subcellular location">
    <subcellularLocation>
        <location evidence="1">Cell membrane</location>
        <topology evidence="1">Multi-pass membrane protein</topology>
    </subcellularLocation>
</comment>
<gene>
    <name evidence="11" type="ORF">ALC62_02943</name>
</gene>
<dbReference type="EMBL" id="KQ977041">
    <property type="protein sequence ID" value="KYN06182.1"/>
    <property type="molecule type" value="Genomic_DNA"/>
</dbReference>
<evidence type="ECO:0000256" key="9">
    <source>
        <dbReference type="ARBA" id="ARBA00023224"/>
    </source>
</evidence>
<keyword evidence="3" id="KW-0716">Sensory transduction</keyword>
<feature type="transmembrane region" description="Helical" evidence="10">
    <location>
        <begin position="356"/>
        <end position="383"/>
    </location>
</feature>
<dbReference type="GO" id="GO:0005549">
    <property type="term" value="F:odorant binding"/>
    <property type="evidence" value="ECO:0007669"/>
    <property type="project" value="InterPro"/>
</dbReference>
<protein>
    <recommendedName>
        <fullName evidence="13">Odorant receptor 13a</fullName>
    </recommendedName>
</protein>
<accession>A0A195CZZ8</accession>
<evidence type="ECO:0000256" key="3">
    <source>
        <dbReference type="ARBA" id="ARBA00022606"/>
    </source>
</evidence>
<keyword evidence="6 10" id="KW-1133">Transmembrane helix</keyword>
<evidence type="ECO:0000256" key="4">
    <source>
        <dbReference type="ARBA" id="ARBA00022692"/>
    </source>
</evidence>
<feature type="transmembrane region" description="Helical" evidence="10">
    <location>
        <begin position="81"/>
        <end position="106"/>
    </location>
</feature>
<evidence type="ECO:0000256" key="5">
    <source>
        <dbReference type="ARBA" id="ARBA00022725"/>
    </source>
</evidence>
<dbReference type="GO" id="GO:0005886">
    <property type="term" value="C:plasma membrane"/>
    <property type="evidence" value="ECO:0007669"/>
    <property type="project" value="UniProtKB-SubCell"/>
</dbReference>
<evidence type="ECO:0000256" key="10">
    <source>
        <dbReference type="SAM" id="Phobius"/>
    </source>
</evidence>
<proteinExistence type="predicted"/>
<keyword evidence="12" id="KW-1185">Reference proteome</keyword>
<dbReference type="PANTHER" id="PTHR21137:SF3">
    <property type="entry name" value="ODORANT RECEPTOR 30A-RELATED"/>
    <property type="match status" value="1"/>
</dbReference>
<dbReference type="PANTHER" id="PTHR21137">
    <property type="entry name" value="ODORANT RECEPTOR"/>
    <property type="match status" value="1"/>
</dbReference>
<evidence type="ECO:0000256" key="2">
    <source>
        <dbReference type="ARBA" id="ARBA00022475"/>
    </source>
</evidence>
<feature type="transmembrane region" description="Helical" evidence="10">
    <location>
        <begin position="652"/>
        <end position="671"/>
    </location>
</feature>
<keyword evidence="9" id="KW-0807">Transducer</keyword>
<evidence type="ECO:0000256" key="6">
    <source>
        <dbReference type="ARBA" id="ARBA00022989"/>
    </source>
</evidence>
<evidence type="ECO:0000256" key="1">
    <source>
        <dbReference type="ARBA" id="ARBA00004651"/>
    </source>
</evidence>
<feature type="transmembrane region" description="Helical" evidence="10">
    <location>
        <begin position="127"/>
        <end position="155"/>
    </location>
</feature>
<keyword evidence="2" id="KW-1003">Cell membrane</keyword>
<keyword evidence="8" id="KW-0675">Receptor</keyword>
<feature type="transmembrane region" description="Helical" evidence="10">
    <location>
        <begin position="842"/>
        <end position="860"/>
    </location>
</feature>
<feature type="transmembrane region" description="Helical" evidence="10">
    <location>
        <begin position="251"/>
        <end position="270"/>
    </location>
</feature>
<feature type="transmembrane region" description="Helical" evidence="10">
    <location>
        <begin position="38"/>
        <end position="61"/>
    </location>
</feature>
<keyword evidence="4 10" id="KW-0812">Transmembrane</keyword>
<keyword evidence="7 10" id="KW-0472">Membrane</keyword>
<dbReference type="AlphaFoldDB" id="A0A195CZZ8"/>
<dbReference type="GO" id="GO:0007165">
    <property type="term" value="P:signal transduction"/>
    <property type="evidence" value="ECO:0007669"/>
    <property type="project" value="UniProtKB-KW"/>
</dbReference>
<evidence type="ECO:0000313" key="12">
    <source>
        <dbReference type="Proteomes" id="UP000078542"/>
    </source>
</evidence>
<feature type="transmembrane region" description="Helical" evidence="10">
    <location>
        <begin position="772"/>
        <end position="796"/>
    </location>
</feature>
<evidence type="ECO:0000256" key="7">
    <source>
        <dbReference type="ARBA" id="ARBA00023136"/>
    </source>
</evidence>
<dbReference type="Proteomes" id="UP000078542">
    <property type="component" value="Unassembled WGS sequence"/>
</dbReference>
<reference evidence="11 12" key="1">
    <citation type="submission" date="2016-03" db="EMBL/GenBank/DDBJ databases">
        <title>Cyphomyrmex costatus WGS genome.</title>
        <authorList>
            <person name="Nygaard S."/>
            <person name="Hu H."/>
            <person name="Boomsma J."/>
            <person name="Zhang G."/>
        </authorList>
    </citation>
    <scope>NUCLEOTIDE SEQUENCE [LARGE SCALE GENOMIC DNA]</scope>
    <source>
        <strain evidence="11">MS0001</strain>
        <tissue evidence="11">Whole body</tissue>
    </source>
</reference>
<feature type="transmembrane region" description="Helical" evidence="10">
    <location>
        <begin position="412"/>
        <end position="441"/>
    </location>
</feature>
<organism evidence="11 12">
    <name type="scientific">Cyphomyrmex costatus</name>
    <dbReference type="NCBI Taxonomy" id="456900"/>
    <lineage>
        <taxon>Eukaryota</taxon>
        <taxon>Metazoa</taxon>
        <taxon>Ecdysozoa</taxon>
        <taxon>Arthropoda</taxon>
        <taxon>Hexapoda</taxon>
        <taxon>Insecta</taxon>
        <taxon>Pterygota</taxon>
        <taxon>Neoptera</taxon>
        <taxon>Endopterygota</taxon>
        <taxon>Hymenoptera</taxon>
        <taxon>Apocrita</taxon>
        <taxon>Aculeata</taxon>
        <taxon>Formicoidea</taxon>
        <taxon>Formicidae</taxon>
        <taxon>Myrmicinae</taxon>
        <taxon>Cyphomyrmex</taxon>
    </lineage>
</organism>
<sequence length="878" mass="101813">LLDFEWAVELNRHSLEFIGLWPKMKETTREKLLSNIRVFLLIIMVTFFGVIPCIHSLIRVWGDLMSMTDNLQFTLPLVSMVMKLIVMWSKKAALAPLLYMIATDWLKLKSDEERKIMIKCARIPRMIIICGFVIMFASFILLFILPCFGITMRYITNVTDPGKPLPLQTYYFYDTDTSPYFELTFVAQGVTLMVSAMGYTAIDSLFGLLVFHVCGQLKNLKGRLMIGSGKQLNFDHVLSDAIMDHVRLIRCVKIIENTFTFMLLGLFLYFGTLFSLYGFLLVLLKTSGGYISVLLARHNKYRIYPCLTIYMTEIYSKLKFLWSVMNMIAEDWMAFKIDEERNVMIKRAQTARSIMIIGYVLAIIGSLSVIVPPCFGTQIMYAINFSNRSKLLPLETFQFYDTDKSPQYELTFFIHIITIVLTAVIYMCIDMLLILIILHICGQLENFKYRLLSLISCKNFNDVLNNIIVTHLRLIRTAYNGALHRAMCDLKWYKLESRDARNLIILMIRAHQPFRITAGKIIPLTMATFCSVRLFNIFKNILISLVLRLQFCLNVRGYDIVDYPLWSYPYSKMKKTSYLLKFLIDFEWAVKLNRISLDFIGLWPKTAKNTLQKLMCNIRVLIVFLGVTCGVLIPSVHSLIRIYGDIMLMLDNLQFTLPAISCSIRIVIFWWKKEAMIPIMNMIAEDWIKSKSVQDRNIMIRRAYTARIIITFAYCIMGVGFFFIIILPRFGISIRLTPNITDPGKPMPLQTYYIYDITKKPQYEITFVSQGVYILLAVMSYTGIDNFLGLLIFHICGQLDILKNRLTRLDKYINSHNILKSCVIKHIRLLRAIAIIEDTYNITLLSLFLYFAILFSFYGFRIINVSVQILNGENLLNN</sequence>
<evidence type="ECO:0008006" key="13">
    <source>
        <dbReference type="Google" id="ProtNLM"/>
    </source>
</evidence>
<dbReference type="InterPro" id="IPR004117">
    <property type="entry name" value="7tm6_olfct_rcpt"/>
</dbReference>
<name>A0A195CZZ8_9HYME</name>